<accession>A0A5C6RY20</accession>
<dbReference type="AlphaFoldDB" id="A0A5C6RY20"/>
<comment type="caution">
    <text evidence="1">The sequence shown here is derived from an EMBL/GenBank/DDBJ whole genome shotgun (WGS) entry which is preliminary data.</text>
</comment>
<dbReference type="RefSeq" id="WP_147098652.1">
    <property type="nucleotide sequence ID" value="NZ_VOOS01000001.1"/>
</dbReference>
<evidence type="ECO:0000313" key="2">
    <source>
        <dbReference type="Proteomes" id="UP000321721"/>
    </source>
</evidence>
<proteinExistence type="predicted"/>
<dbReference type="EMBL" id="VOOS01000001">
    <property type="protein sequence ID" value="TXB67268.1"/>
    <property type="molecule type" value="Genomic_DNA"/>
</dbReference>
<dbReference type="InterPro" id="IPR014985">
    <property type="entry name" value="WbqC"/>
</dbReference>
<name>A0A5C6RY20_9FLAO</name>
<reference evidence="1 2" key="1">
    <citation type="submission" date="2019-08" db="EMBL/GenBank/DDBJ databases">
        <title>Genome of Vicingus serpentipes NCIMB 15042.</title>
        <authorList>
            <person name="Bowman J.P."/>
        </authorList>
    </citation>
    <scope>NUCLEOTIDE SEQUENCE [LARGE SCALE GENOMIC DNA]</scope>
    <source>
        <strain evidence="1 2">NCIMB 15042</strain>
    </source>
</reference>
<dbReference type="OrthoDB" id="3611744at2"/>
<keyword evidence="2" id="KW-1185">Reference proteome</keyword>
<gene>
    <name evidence="1" type="ORF">FRY74_03525</name>
</gene>
<organism evidence="1 2">
    <name type="scientific">Vicingus serpentipes</name>
    <dbReference type="NCBI Taxonomy" id="1926625"/>
    <lineage>
        <taxon>Bacteria</taxon>
        <taxon>Pseudomonadati</taxon>
        <taxon>Bacteroidota</taxon>
        <taxon>Flavobacteriia</taxon>
        <taxon>Flavobacteriales</taxon>
        <taxon>Vicingaceae</taxon>
        <taxon>Vicingus</taxon>
    </lineage>
</organism>
<sequence length="237" mass="27507">MIVSAHQPHYLPWCGYINKMLLSDKFVVMDNMHFTSYHYLNRNRIIQNDRILKLSLPVKNKNKSSLLIKDVELDYSHSYRGCKKHMKSIIHNYSKCKGFDEFFPLLQGVMKYKHKWLLDIDFAIINLIKDYLNINTETYLASELDIRGKKEDELFLSLLERTSSSHILLGLGASLNYINTDKIVKNGGNIVYQKFDHPVYSQNSEDFIKGVSIIDLLLNNTREKSINLINASGSIEK</sequence>
<dbReference type="Proteomes" id="UP000321721">
    <property type="component" value="Unassembled WGS sequence"/>
</dbReference>
<evidence type="ECO:0000313" key="1">
    <source>
        <dbReference type="EMBL" id="TXB67268.1"/>
    </source>
</evidence>
<dbReference type="Pfam" id="PF08889">
    <property type="entry name" value="WbqC"/>
    <property type="match status" value="1"/>
</dbReference>
<protein>
    <submittedName>
        <fullName evidence="1">WbqC family protein</fullName>
    </submittedName>
</protein>